<name>A0A2P6NDG9_9EUKA</name>
<evidence type="ECO:0000313" key="2">
    <source>
        <dbReference type="EMBL" id="PRP82013.1"/>
    </source>
</evidence>
<proteinExistence type="predicted"/>
<dbReference type="Proteomes" id="UP000241769">
    <property type="component" value="Unassembled WGS sequence"/>
</dbReference>
<feature type="compositionally biased region" description="Low complexity" evidence="1">
    <location>
        <begin position="126"/>
        <end position="135"/>
    </location>
</feature>
<accession>A0A2P6NDG9</accession>
<evidence type="ECO:0000256" key="1">
    <source>
        <dbReference type="SAM" id="MobiDB-lite"/>
    </source>
</evidence>
<gene>
    <name evidence="2" type="ORF">PROFUN_03703</name>
</gene>
<organism evidence="2 3">
    <name type="scientific">Planoprotostelium fungivorum</name>
    <dbReference type="NCBI Taxonomy" id="1890364"/>
    <lineage>
        <taxon>Eukaryota</taxon>
        <taxon>Amoebozoa</taxon>
        <taxon>Evosea</taxon>
        <taxon>Variosea</taxon>
        <taxon>Cavosteliida</taxon>
        <taxon>Cavosteliaceae</taxon>
        <taxon>Planoprotostelium</taxon>
    </lineage>
</organism>
<dbReference type="EMBL" id="MDYQ01000111">
    <property type="protein sequence ID" value="PRP82013.1"/>
    <property type="molecule type" value="Genomic_DNA"/>
</dbReference>
<dbReference type="InParanoid" id="A0A2P6NDG9"/>
<keyword evidence="3" id="KW-1185">Reference proteome</keyword>
<comment type="caution">
    <text evidence="2">The sequence shown here is derived from an EMBL/GenBank/DDBJ whole genome shotgun (WGS) entry which is preliminary data.</text>
</comment>
<sequence>MGQTALIVVSLQVNHACPYTSQLLCLGRPPLQPHPNLPLLRHLEGNLTMVLLEGCISTLVELVTVADNQLHSKYNCCHYINTHKFNVMPRSFKRKGRKSSTPPAKVARTPQSSERSNSKQVEEDSPSVPSSPTSESADREVASPIGGGEDNEREDNPNQPEAEENDHPPGMNRQLFNMINGLQAMQVVEPVTPMRARERQGLDSPMPQDMRQAGKEPDRPPIVVAKEVSQVPEEVTITTEKEIALPASDLLIANQMGLGLPQWLQDMRMHYGNLTGMGSPILIGNNNINNNTLRTWMHDIDYRWHASREDNKSLMLLFIRGIE</sequence>
<dbReference type="AlphaFoldDB" id="A0A2P6NDG9"/>
<feature type="region of interest" description="Disordered" evidence="1">
    <location>
        <begin position="92"/>
        <end position="174"/>
    </location>
</feature>
<reference evidence="2 3" key="1">
    <citation type="journal article" date="2018" name="Genome Biol. Evol.">
        <title>Multiple Roots of Fruiting Body Formation in Amoebozoa.</title>
        <authorList>
            <person name="Hillmann F."/>
            <person name="Forbes G."/>
            <person name="Novohradska S."/>
            <person name="Ferling I."/>
            <person name="Riege K."/>
            <person name="Groth M."/>
            <person name="Westermann M."/>
            <person name="Marz M."/>
            <person name="Spaller T."/>
            <person name="Winckler T."/>
            <person name="Schaap P."/>
            <person name="Glockner G."/>
        </authorList>
    </citation>
    <scope>NUCLEOTIDE SEQUENCE [LARGE SCALE GENOMIC DNA]</scope>
    <source>
        <strain evidence="2 3">Jena</strain>
    </source>
</reference>
<evidence type="ECO:0000313" key="3">
    <source>
        <dbReference type="Proteomes" id="UP000241769"/>
    </source>
</evidence>
<protein>
    <submittedName>
        <fullName evidence="2">Uncharacterized protein</fullName>
    </submittedName>
</protein>
<feature type="region of interest" description="Disordered" evidence="1">
    <location>
        <begin position="198"/>
        <end position="217"/>
    </location>
</feature>